<organism evidence="7 9">
    <name type="scientific">Didymodactylos carnosus</name>
    <dbReference type="NCBI Taxonomy" id="1234261"/>
    <lineage>
        <taxon>Eukaryota</taxon>
        <taxon>Metazoa</taxon>
        <taxon>Spiralia</taxon>
        <taxon>Gnathifera</taxon>
        <taxon>Rotifera</taxon>
        <taxon>Eurotatoria</taxon>
        <taxon>Bdelloidea</taxon>
        <taxon>Philodinida</taxon>
        <taxon>Philodinidae</taxon>
        <taxon>Didymodactylos</taxon>
    </lineage>
</organism>
<keyword evidence="4" id="KW-1015">Disulfide bond</keyword>
<evidence type="ECO:0000256" key="2">
    <source>
        <dbReference type="ARBA" id="ARBA00010701"/>
    </source>
</evidence>
<gene>
    <name evidence="7" type="ORF">GPM918_LOCUS40534</name>
    <name evidence="8" type="ORF">SRO942_LOCUS41485</name>
</gene>
<feature type="domain" description="Lipase" evidence="6">
    <location>
        <begin position="12"/>
        <end position="102"/>
    </location>
</feature>
<evidence type="ECO:0000259" key="6">
    <source>
        <dbReference type="Pfam" id="PF00151"/>
    </source>
</evidence>
<evidence type="ECO:0000256" key="4">
    <source>
        <dbReference type="ARBA" id="ARBA00023157"/>
    </source>
</evidence>
<dbReference type="Gene3D" id="3.40.50.1820">
    <property type="entry name" value="alpha/beta hydrolase"/>
    <property type="match status" value="1"/>
</dbReference>
<keyword evidence="3" id="KW-0964">Secreted</keyword>
<evidence type="ECO:0000256" key="5">
    <source>
        <dbReference type="RuleBase" id="RU004262"/>
    </source>
</evidence>
<comment type="subcellular location">
    <subcellularLocation>
        <location evidence="1">Secreted</location>
    </subcellularLocation>
</comment>
<evidence type="ECO:0000313" key="9">
    <source>
        <dbReference type="Proteomes" id="UP000663829"/>
    </source>
</evidence>
<evidence type="ECO:0000256" key="1">
    <source>
        <dbReference type="ARBA" id="ARBA00004613"/>
    </source>
</evidence>
<proteinExistence type="inferred from homology"/>
<dbReference type="InterPro" id="IPR000734">
    <property type="entry name" value="TAG_lipase"/>
</dbReference>
<dbReference type="EMBL" id="CAJOBC010096034">
    <property type="protein sequence ID" value="CAF4437035.1"/>
    <property type="molecule type" value="Genomic_DNA"/>
</dbReference>
<dbReference type="PANTHER" id="PTHR11610">
    <property type="entry name" value="LIPASE"/>
    <property type="match status" value="1"/>
</dbReference>
<dbReference type="AlphaFoldDB" id="A0A815YR58"/>
<dbReference type="GO" id="GO:0005615">
    <property type="term" value="C:extracellular space"/>
    <property type="evidence" value="ECO:0007669"/>
    <property type="project" value="TreeGrafter"/>
</dbReference>
<dbReference type="SUPFAM" id="SSF53474">
    <property type="entry name" value="alpha/beta-Hydrolases"/>
    <property type="match status" value="1"/>
</dbReference>
<feature type="non-terminal residue" evidence="7">
    <location>
        <position position="1"/>
    </location>
</feature>
<dbReference type="Proteomes" id="UP000663829">
    <property type="component" value="Unassembled WGS sequence"/>
</dbReference>
<dbReference type="PRINTS" id="PR00823">
    <property type="entry name" value="PANCLIPASE"/>
</dbReference>
<keyword evidence="9" id="KW-1185">Reference proteome</keyword>
<dbReference type="EMBL" id="CAJNOQ010030180">
    <property type="protein sequence ID" value="CAF1573154.1"/>
    <property type="molecule type" value="Genomic_DNA"/>
</dbReference>
<sequence>RQVRASATPLTVCYDEYGCYTTASPYGNTLERPFNILPASPSVIGTRFFLYTRNTRNKREEISRTSGLGSWDASKPTKITAHGFLDLPYGNIPPWWTDMKNAFLDIVGILHSVKMKFY</sequence>
<accession>A0A815YR58</accession>
<evidence type="ECO:0000313" key="7">
    <source>
        <dbReference type="EMBL" id="CAF1573154.1"/>
    </source>
</evidence>
<comment type="caution">
    <text evidence="7">The sequence shown here is derived from an EMBL/GenBank/DDBJ whole genome shotgun (WGS) entry which is preliminary data.</text>
</comment>
<dbReference type="InterPro" id="IPR002331">
    <property type="entry name" value="Lipase_panc"/>
</dbReference>
<dbReference type="InterPro" id="IPR013818">
    <property type="entry name" value="Lipase"/>
</dbReference>
<reference evidence="7" key="1">
    <citation type="submission" date="2021-02" db="EMBL/GenBank/DDBJ databases">
        <authorList>
            <person name="Nowell W R."/>
        </authorList>
    </citation>
    <scope>NUCLEOTIDE SEQUENCE</scope>
</reference>
<comment type="similarity">
    <text evidence="2 5">Belongs to the AB hydrolase superfamily. Lipase family.</text>
</comment>
<dbReference type="GO" id="GO:0004806">
    <property type="term" value="F:triacylglycerol lipase activity"/>
    <property type="evidence" value="ECO:0007669"/>
    <property type="project" value="InterPro"/>
</dbReference>
<dbReference type="OrthoDB" id="199913at2759"/>
<dbReference type="InterPro" id="IPR029058">
    <property type="entry name" value="AB_hydrolase_fold"/>
</dbReference>
<dbReference type="GO" id="GO:0016042">
    <property type="term" value="P:lipid catabolic process"/>
    <property type="evidence" value="ECO:0007669"/>
    <property type="project" value="TreeGrafter"/>
</dbReference>
<dbReference type="Proteomes" id="UP000681722">
    <property type="component" value="Unassembled WGS sequence"/>
</dbReference>
<protein>
    <recommendedName>
        <fullName evidence="6">Lipase domain-containing protein</fullName>
    </recommendedName>
</protein>
<evidence type="ECO:0000256" key="3">
    <source>
        <dbReference type="ARBA" id="ARBA00022525"/>
    </source>
</evidence>
<dbReference type="Pfam" id="PF00151">
    <property type="entry name" value="Lipase"/>
    <property type="match status" value="1"/>
</dbReference>
<name>A0A815YR58_9BILA</name>
<evidence type="ECO:0000313" key="8">
    <source>
        <dbReference type="EMBL" id="CAF4437035.1"/>
    </source>
</evidence>